<reference evidence="2" key="3">
    <citation type="submission" date="2025-08" db="UniProtKB">
        <authorList>
            <consortium name="RefSeq"/>
        </authorList>
    </citation>
    <scope>IDENTIFICATION</scope>
    <source>
        <strain evidence="2">NI907</strain>
    </source>
</reference>
<dbReference type="AlphaFoldDB" id="A0A6P8AZB1"/>
<organism evidence="1 2">
    <name type="scientific">Pyricularia grisea</name>
    <name type="common">Crabgrass-specific blast fungus</name>
    <name type="synonym">Magnaporthe grisea</name>
    <dbReference type="NCBI Taxonomy" id="148305"/>
    <lineage>
        <taxon>Eukaryota</taxon>
        <taxon>Fungi</taxon>
        <taxon>Dikarya</taxon>
        <taxon>Ascomycota</taxon>
        <taxon>Pezizomycotina</taxon>
        <taxon>Sordariomycetes</taxon>
        <taxon>Sordariomycetidae</taxon>
        <taxon>Magnaporthales</taxon>
        <taxon>Pyriculariaceae</taxon>
        <taxon>Pyricularia</taxon>
    </lineage>
</organism>
<sequence>MIGVIGAPLRQKDPMVFKLTLRGFISQSILALQYWWYTPKGSTNTRTGVRQWMSHSRTPQLVSVLRLDPPALQGGPN</sequence>
<gene>
    <name evidence="2" type="ORF">PgNI_10623</name>
</gene>
<evidence type="ECO:0000313" key="2">
    <source>
        <dbReference type="RefSeq" id="XP_030980255.1"/>
    </source>
</evidence>
<feature type="non-terminal residue" evidence="2">
    <location>
        <position position="77"/>
    </location>
</feature>
<reference evidence="2" key="2">
    <citation type="submission" date="2019-10" db="EMBL/GenBank/DDBJ databases">
        <authorList>
            <consortium name="NCBI Genome Project"/>
        </authorList>
    </citation>
    <scope>NUCLEOTIDE SEQUENCE</scope>
    <source>
        <strain evidence="2">NI907</strain>
    </source>
</reference>
<protein>
    <submittedName>
        <fullName evidence="2">Uncharacterized protein</fullName>
    </submittedName>
</protein>
<dbReference type="KEGG" id="pgri:PgNI_10623"/>
<reference evidence="1 2" key="1">
    <citation type="journal article" date="2019" name="Mol. Biol. Evol.">
        <title>Blast fungal genomes show frequent chromosomal changes, gene gains and losses, and effector gene turnover.</title>
        <authorList>
            <person name="Gomez Luciano L.B."/>
            <person name="Jason Tsai I."/>
            <person name="Chuma I."/>
            <person name="Tosa Y."/>
            <person name="Chen Y.H."/>
            <person name="Li J.Y."/>
            <person name="Li M.Y."/>
            <person name="Jade Lu M.Y."/>
            <person name="Nakayashiki H."/>
            <person name="Li W.H."/>
        </authorList>
    </citation>
    <scope>NUCLEOTIDE SEQUENCE [LARGE SCALE GENOMIC DNA]</scope>
    <source>
        <strain evidence="1 2">NI907</strain>
    </source>
</reference>
<name>A0A6P8AZB1_PYRGI</name>
<dbReference type="RefSeq" id="XP_030980255.1">
    <property type="nucleotide sequence ID" value="XM_031130596.1"/>
</dbReference>
<dbReference type="GeneID" id="41965502"/>
<proteinExistence type="predicted"/>
<evidence type="ECO:0000313" key="1">
    <source>
        <dbReference type="Proteomes" id="UP000515153"/>
    </source>
</evidence>
<dbReference type="Proteomes" id="UP000515153">
    <property type="component" value="Chromosome VII"/>
</dbReference>
<accession>A0A6P8AZB1</accession>
<keyword evidence="1" id="KW-1185">Reference proteome</keyword>